<dbReference type="InterPro" id="IPR000157">
    <property type="entry name" value="TIR_dom"/>
</dbReference>
<accession>A0AAV0IQL4</accession>
<name>A0AAV0IQL4_9ROSI</name>
<evidence type="ECO:0000256" key="4">
    <source>
        <dbReference type="ARBA" id="ARBA00023027"/>
    </source>
</evidence>
<dbReference type="PROSITE" id="PS50104">
    <property type="entry name" value="TIR"/>
    <property type="match status" value="1"/>
</dbReference>
<dbReference type="Gene3D" id="3.40.50.10140">
    <property type="entry name" value="Toll/interleukin-1 receptor homology (TIR) domain"/>
    <property type="match status" value="1"/>
</dbReference>
<evidence type="ECO:0000256" key="1">
    <source>
        <dbReference type="ARBA" id="ARBA00022614"/>
    </source>
</evidence>
<evidence type="ECO:0000256" key="5">
    <source>
        <dbReference type="SAM" id="SignalP"/>
    </source>
</evidence>
<organism evidence="7 8">
    <name type="scientific">Linum tenue</name>
    <dbReference type="NCBI Taxonomy" id="586396"/>
    <lineage>
        <taxon>Eukaryota</taxon>
        <taxon>Viridiplantae</taxon>
        <taxon>Streptophyta</taxon>
        <taxon>Embryophyta</taxon>
        <taxon>Tracheophyta</taxon>
        <taxon>Spermatophyta</taxon>
        <taxon>Magnoliopsida</taxon>
        <taxon>eudicotyledons</taxon>
        <taxon>Gunneridae</taxon>
        <taxon>Pentapetalae</taxon>
        <taxon>rosids</taxon>
        <taxon>fabids</taxon>
        <taxon>Malpighiales</taxon>
        <taxon>Linaceae</taxon>
        <taxon>Linum</taxon>
    </lineage>
</organism>
<gene>
    <name evidence="7" type="ORF">LITE_LOCUS9961</name>
</gene>
<dbReference type="SUPFAM" id="SSF52540">
    <property type="entry name" value="P-loop containing nucleoside triphosphate hydrolases"/>
    <property type="match status" value="1"/>
</dbReference>
<dbReference type="FunFam" id="3.40.50.10140:FF:000007">
    <property type="entry name" value="Disease resistance protein (TIR-NBS-LRR class)"/>
    <property type="match status" value="1"/>
</dbReference>
<evidence type="ECO:0000256" key="3">
    <source>
        <dbReference type="ARBA" id="ARBA00022821"/>
    </source>
</evidence>
<feature type="domain" description="TIR" evidence="6">
    <location>
        <begin position="72"/>
        <end position="239"/>
    </location>
</feature>
<dbReference type="Proteomes" id="UP001154282">
    <property type="component" value="Unassembled WGS sequence"/>
</dbReference>
<dbReference type="SMART" id="SM00255">
    <property type="entry name" value="TIR"/>
    <property type="match status" value="1"/>
</dbReference>
<keyword evidence="8" id="KW-1185">Reference proteome</keyword>
<keyword evidence="4" id="KW-0520">NAD</keyword>
<dbReference type="PRINTS" id="PR00364">
    <property type="entry name" value="DISEASERSIST"/>
</dbReference>
<dbReference type="SUPFAM" id="SSF52200">
    <property type="entry name" value="Toll/Interleukin receptor TIR domain"/>
    <property type="match status" value="1"/>
</dbReference>
<evidence type="ECO:0000259" key="6">
    <source>
        <dbReference type="PROSITE" id="PS50104"/>
    </source>
</evidence>
<feature type="signal peptide" evidence="5">
    <location>
        <begin position="1"/>
        <end position="24"/>
    </location>
</feature>
<dbReference type="InterPro" id="IPR044974">
    <property type="entry name" value="Disease_R_plants"/>
</dbReference>
<dbReference type="Pfam" id="PF00931">
    <property type="entry name" value="NB-ARC"/>
    <property type="match status" value="1"/>
</dbReference>
<dbReference type="GO" id="GO:0007165">
    <property type="term" value="P:signal transduction"/>
    <property type="evidence" value="ECO:0007669"/>
    <property type="project" value="InterPro"/>
</dbReference>
<dbReference type="PANTHER" id="PTHR11017">
    <property type="entry name" value="LEUCINE-RICH REPEAT-CONTAINING PROTEIN"/>
    <property type="match status" value="1"/>
</dbReference>
<protein>
    <recommendedName>
        <fullName evidence="6">TIR domain-containing protein</fullName>
    </recommendedName>
</protein>
<dbReference type="EMBL" id="CAMGYJ010000004">
    <property type="protein sequence ID" value="CAI0398600.1"/>
    <property type="molecule type" value="Genomic_DNA"/>
</dbReference>
<sequence>MSTLFLHLFLFLLHIILLSRLLLPRWIQTKLRHHLFATPPPSSATSSSPAAFDSVEPVPKTGKNPFPLTLLPKYDVFISFRGEDVRDTFLSHLYSHLSDNKKVCAYKDDRDLGRGEQISASLVEAIERSTVYLVIFSPNYANSRWCLEELVKILDCSRRYGRKVIPVFYGGSDPSQVRNQTGSYADAFARRYRNLPVEKVHGWRAALREAANISGFDSRITRPETDLIKEISKAVVERMHSQMMLPSNATYGLVGVEKSMRAIGLSLCIETEANWTIGLCGMGGIGKTTLAKAIYDQFSNQFEASCFVSNFADHLSRLPQLFDGLQNELFSRLLPNENGYSIPASFKLNRLRRIKALIVIDDVDNIKQLEDLFDRRYCDLFGPGSRILLTSRNKQLLKNVCHQIYVVNPLDDNESLQLFCLHAFKEDHPPPGYLWASNLAITYASGNPLALKVLGSNLYGRNKEFWDCELNMLRNRPDEDVKNVVLRRSYDGLNEVEKSAYLDIACFYDPWGSTYDMLGKFEEKVLDGCYAEYGGSCNLVTKLVDKSLLSIGDSLGIQMHRLLQDLGRNIVNEERSVGKRSRLWEAKDIYNLLIQKKASVKTTYHP</sequence>
<keyword evidence="3" id="KW-0611">Plant defense</keyword>
<reference evidence="7" key="1">
    <citation type="submission" date="2022-08" db="EMBL/GenBank/DDBJ databases">
        <authorList>
            <person name="Gutierrez-Valencia J."/>
        </authorList>
    </citation>
    <scope>NUCLEOTIDE SEQUENCE</scope>
</reference>
<dbReference type="InterPro" id="IPR042197">
    <property type="entry name" value="Apaf_helical"/>
</dbReference>
<dbReference type="InterPro" id="IPR058192">
    <property type="entry name" value="WHD_ROQ1-like"/>
</dbReference>
<keyword evidence="2" id="KW-0677">Repeat</keyword>
<keyword evidence="5" id="KW-0732">Signal</keyword>
<evidence type="ECO:0000313" key="8">
    <source>
        <dbReference type="Proteomes" id="UP001154282"/>
    </source>
</evidence>
<dbReference type="GO" id="GO:0043531">
    <property type="term" value="F:ADP binding"/>
    <property type="evidence" value="ECO:0007669"/>
    <property type="project" value="InterPro"/>
</dbReference>
<keyword evidence="1" id="KW-0433">Leucine-rich repeat</keyword>
<feature type="chain" id="PRO_5043392902" description="TIR domain-containing protein" evidence="5">
    <location>
        <begin position="25"/>
        <end position="606"/>
    </location>
</feature>
<proteinExistence type="predicted"/>
<evidence type="ECO:0000313" key="7">
    <source>
        <dbReference type="EMBL" id="CAI0398600.1"/>
    </source>
</evidence>
<dbReference type="Gene3D" id="1.10.8.430">
    <property type="entry name" value="Helical domain of apoptotic protease-activating factors"/>
    <property type="match status" value="1"/>
</dbReference>
<dbReference type="Pfam" id="PF01582">
    <property type="entry name" value="TIR"/>
    <property type="match status" value="1"/>
</dbReference>
<dbReference type="Pfam" id="PF23282">
    <property type="entry name" value="WHD_ROQ1"/>
    <property type="match status" value="1"/>
</dbReference>
<evidence type="ECO:0000256" key="2">
    <source>
        <dbReference type="ARBA" id="ARBA00022737"/>
    </source>
</evidence>
<dbReference type="SUPFAM" id="SSF46785">
    <property type="entry name" value="Winged helix' DNA-binding domain"/>
    <property type="match status" value="1"/>
</dbReference>
<dbReference type="GO" id="GO:0006952">
    <property type="term" value="P:defense response"/>
    <property type="evidence" value="ECO:0007669"/>
    <property type="project" value="UniProtKB-KW"/>
</dbReference>
<dbReference type="AlphaFoldDB" id="A0AAV0IQL4"/>
<dbReference type="InterPro" id="IPR027417">
    <property type="entry name" value="P-loop_NTPase"/>
</dbReference>
<comment type="caution">
    <text evidence="7">The sequence shown here is derived from an EMBL/GenBank/DDBJ whole genome shotgun (WGS) entry which is preliminary data.</text>
</comment>
<dbReference type="InterPro" id="IPR002182">
    <property type="entry name" value="NB-ARC"/>
</dbReference>
<dbReference type="Gene3D" id="3.40.50.300">
    <property type="entry name" value="P-loop containing nucleotide triphosphate hydrolases"/>
    <property type="match status" value="1"/>
</dbReference>
<dbReference type="PANTHER" id="PTHR11017:SF479">
    <property type="entry name" value="DISEASE RESISTANCE PROTEIN (TIR-NBS-LRR CLASS) FAMILY"/>
    <property type="match status" value="1"/>
</dbReference>
<dbReference type="InterPro" id="IPR035897">
    <property type="entry name" value="Toll_tir_struct_dom_sf"/>
</dbReference>
<dbReference type="InterPro" id="IPR036390">
    <property type="entry name" value="WH_DNA-bd_sf"/>
</dbReference>